<evidence type="ECO:0000313" key="1">
    <source>
        <dbReference type="EMBL" id="OAI95137.1"/>
    </source>
</evidence>
<dbReference type="Proteomes" id="UP000077752">
    <property type="component" value="Unassembled WGS sequence"/>
</dbReference>
<proteinExistence type="predicted"/>
<reference evidence="1 2" key="1">
    <citation type="submission" date="2016-03" db="EMBL/GenBank/DDBJ databases">
        <title>Draft Genome Assembly of Pseudomonas putida strain CBF10-2.</title>
        <authorList>
            <person name="Iyer R.S."/>
            <person name="Damania A."/>
        </authorList>
    </citation>
    <scope>NUCLEOTIDE SEQUENCE [LARGE SCALE GENOMIC DNA]</scope>
    <source>
        <strain evidence="1 2">CBF10-2</strain>
    </source>
</reference>
<dbReference type="EMBL" id="LUCV01000003">
    <property type="protein sequence ID" value="OAI95137.1"/>
    <property type="molecule type" value="Genomic_DNA"/>
</dbReference>
<protein>
    <submittedName>
        <fullName evidence="1">Uncharacterized protein</fullName>
    </submittedName>
</protein>
<comment type="caution">
    <text evidence="1">The sequence shown here is derived from an EMBL/GenBank/DDBJ whole genome shotgun (WGS) entry which is preliminary data.</text>
</comment>
<dbReference type="AlphaFoldDB" id="A0A177SVU8"/>
<sequence>MGNFQAFLGIFFQLHNISTGLGLAIFQRIEQCFQFANRGFCLVLRLGFTRGGNVLKFQARLVQFLLSLATLFFQLGEQFFRIGQRLRAGIFQMLEQAARELLQQVQRRVDWLLVGRHGFPPG</sequence>
<name>A0A177SVU8_PSEPU</name>
<evidence type="ECO:0000313" key="2">
    <source>
        <dbReference type="Proteomes" id="UP000077752"/>
    </source>
</evidence>
<accession>A0A177SVU8</accession>
<gene>
    <name evidence="1" type="ORF">AYO28_05355</name>
</gene>
<organism evidence="1 2">
    <name type="scientific">Pseudomonas putida</name>
    <name type="common">Arthrobacter siderocapsulatus</name>
    <dbReference type="NCBI Taxonomy" id="303"/>
    <lineage>
        <taxon>Bacteria</taxon>
        <taxon>Pseudomonadati</taxon>
        <taxon>Pseudomonadota</taxon>
        <taxon>Gammaproteobacteria</taxon>
        <taxon>Pseudomonadales</taxon>
        <taxon>Pseudomonadaceae</taxon>
        <taxon>Pseudomonas</taxon>
    </lineage>
</organism>